<dbReference type="GO" id="GO:0071555">
    <property type="term" value="P:cell wall organization"/>
    <property type="evidence" value="ECO:0007669"/>
    <property type="project" value="UniProtKB-KW"/>
</dbReference>
<name>A0A1F5E7Z1_9BACT</name>
<dbReference type="HAMAP" id="MF_00088">
    <property type="entry name" value="KhpA"/>
    <property type="match status" value="1"/>
</dbReference>
<evidence type="ECO:0000256" key="4">
    <source>
        <dbReference type="SAM" id="MobiDB-lite"/>
    </source>
</evidence>
<proteinExistence type="inferred from homology"/>
<comment type="caution">
    <text evidence="5">The sequence shown here is derived from an EMBL/GenBank/DDBJ whole genome shotgun (WGS) entry which is preliminary data.</text>
</comment>
<dbReference type="CDD" id="cd22533">
    <property type="entry name" value="KH-II_YlqC-like"/>
    <property type="match status" value="1"/>
</dbReference>
<keyword evidence="3" id="KW-0143">Chaperone</keyword>
<gene>
    <name evidence="3" type="primary">khpA</name>
    <name evidence="5" type="ORF">A2215_03830</name>
</gene>
<dbReference type="Pfam" id="PF13083">
    <property type="entry name" value="KH_KhpA-B"/>
    <property type="match status" value="1"/>
</dbReference>
<comment type="function">
    <text evidence="3">A probable RNA chaperone. Forms a complex with KhpB which binds to cellular RNA and controls its expression. Plays a role in peptidoglycan (PG) homeostasis and cell length regulation.</text>
</comment>
<dbReference type="GO" id="GO:0005737">
    <property type="term" value="C:cytoplasm"/>
    <property type="evidence" value="ECO:0007669"/>
    <property type="project" value="UniProtKB-SubCell"/>
</dbReference>
<accession>A0A1F5E7Z1</accession>
<keyword evidence="3" id="KW-0133">Cell shape</keyword>
<dbReference type="InterPro" id="IPR020627">
    <property type="entry name" value="KhpA"/>
</dbReference>
<dbReference type="GO" id="GO:0008360">
    <property type="term" value="P:regulation of cell shape"/>
    <property type="evidence" value="ECO:0007669"/>
    <property type="project" value="UniProtKB-KW"/>
</dbReference>
<dbReference type="GO" id="GO:0003723">
    <property type="term" value="F:RNA binding"/>
    <property type="evidence" value="ECO:0007669"/>
    <property type="project" value="UniProtKB-UniRule"/>
</dbReference>
<dbReference type="GO" id="GO:0009252">
    <property type="term" value="P:peptidoglycan biosynthetic process"/>
    <property type="evidence" value="ECO:0007669"/>
    <property type="project" value="UniProtKB-UniRule"/>
</dbReference>
<feature type="compositionally biased region" description="Acidic residues" evidence="4">
    <location>
        <begin position="113"/>
        <end position="123"/>
    </location>
</feature>
<protein>
    <recommendedName>
        <fullName evidence="3">RNA-binding protein KhpA</fullName>
    </recommendedName>
    <alternativeName>
        <fullName evidence="3">KH-domain protein A</fullName>
    </alternativeName>
</protein>
<reference evidence="5 6" key="1">
    <citation type="journal article" date="2016" name="Nat. Commun.">
        <title>Thousands of microbial genomes shed light on interconnected biogeochemical processes in an aquifer system.</title>
        <authorList>
            <person name="Anantharaman K."/>
            <person name="Brown C.T."/>
            <person name="Hug L.A."/>
            <person name="Sharon I."/>
            <person name="Castelle C.J."/>
            <person name="Probst A.J."/>
            <person name="Thomas B.C."/>
            <person name="Singh A."/>
            <person name="Wilkins M.J."/>
            <person name="Karaoz U."/>
            <person name="Brodie E.L."/>
            <person name="Williams K.H."/>
            <person name="Hubbard S.S."/>
            <person name="Banfield J.F."/>
        </authorList>
    </citation>
    <scope>NUCLEOTIDE SEQUENCE [LARGE SCALE GENOMIC DNA]</scope>
</reference>
<dbReference type="PANTHER" id="PTHR34654">
    <property type="entry name" value="UPF0109 PROTEIN SCO5592"/>
    <property type="match status" value="1"/>
</dbReference>
<comment type="similarity">
    <text evidence="3">Belongs to the KhpA RNA-binding protein family.</text>
</comment>
<dbReference type="InterPro" id="IPR009019">
    <property type="entry name" value="KH_sf_prok-type"/>
</dbReference>
<comment type="subcellular location">
    <subcellularLocation>
        <location evidence="3">Cytoplasm</location>
    </subcellularLocation>
</comment>
<evidence type="ECO:0000313" key="6">
    <source>
        <dbReference type="Proteomes" id="UP000178583"/>
    </source>
</evidence>
<dbReference type="PANTHER" id="PTHR34654:SF1">
    <property type="entry name" value="RNA-BINDING PROTEIN KHPA"/>
    <property type="match status" value="1"/>
</dbReference>
<dbReference type="EMBL" id="MEZY01000035">
    <property type="protein sequence ID" value="OGD63498.1"/>
    <property type="molecule type" value="Genomic_DNA"/>
</dbReference>
<feature type="compositionally biased region" description="Basic and acidic residues" evidence="4">
    <location>
        <begin position="78"/>
        <end position="112"/>
    </location>
</feature>
<dbReference type="Proteomes" id="UP000178583">
    <property type="component" value="Unassembled WGS sequence"/>
</dbReference>
<feature type="region of interest" description="Disordered" evidence="4">
    <location>
        <begin position="75"/>
        <end position="123"/>
    </location>
</feature>
<keyword evidence="2 3" id="KW-0694">RNA-binding</keyword>
<dbReference type="SUPFAM" id="SSF54814">
    <property type="entry name" value="Prokaryotic type KH domain (KH-domain type II)"/>
    <property type="match status" value="1"/>
</dbReference>
<dbReference type="STRING" id="1797472.A2215_03830"/>
<comment type="subunit">
    <text evidence="3">Forms a complex with KhpB.</text>
</comment>
<dbReference type="Gene3D" id="3.30.300.20">
    <property type="match status" value="1"/>
</dbReference>
<sequence length="123" mass="14077">MEHDQKFVEDVVKEIVDNPDKVKTDRRVDEMGVLIELTVDPSDMGKIIGKDGRTAKAVRTLLRVLGAKNNSRINLKIMEPEGSERPPRKDYSEEPEEEKKEVAEKKDEKSEDVMEDVPEDVLE</sequence>
<dbReference type="InterPro" id="IPR015946">
    <property type="entry name" value="KH_dom-like_a/b"/>
</dbReference>
<evidence type="ECO:0000256" key="2">
    <source>
        <dbReference type="ARBA" id="ARBA00022884"/>
    </source>
</evidence>
<evidence type="ECO:0000256" key="3">
    <source>
        <dbReference type="HAMAP-Rule" id="MF_00088"/>
    </source>
</evidence>
<evidence type="ECO:0000256" key="1">
    <source>
        <dbReference type="ARBA" id="ARBA00022490"/>
    </source>
</evidence>
<dbReference type="AlphaFoldDB" id="A0A1F5E7Z1"/>
<organism evidence="5 6">
    <name type="scientific">Candidatus Berkelbacteria bacterium RIFOXYA2_FULL_43_10</name>
    <dbReference type="NCBI Taxonomy" id="1797472"/>
    <lineage>
        <taxon>Bacteria</taxon>
        <taxon>Candidatus Berkelbacteria</taxon>
    </lineage>
</organism>
<evidence type="ECO:0000313" key="5">
    <source>
        <dbReference type="EMBL" id="OGD63498.1"/>
    </source>
</evidence>
<keyword evidence="3" id="KW-0961">Cell wall biogenesis/degradation</keyword>
<keyword evidence="1 3" id="KW-0963">Cytoplasm</keyword>